<feature type="transmembrane region" description="Helical" evidence="1">
    <location>
        <begin position="183"/>
        <end position="204"/>
    </location>
</feature>
<sequence>MLSRVADIEERRSVRLPHLDNLRTVLVGWVIGGHALLGYSAIGGWAYDEINEVTFAPVTELVLAAILGPSGLFVIGVFFFVAGLLTEQSVDRHGWRRYASDRVVRLGLPWLVSALLVWPASVWLAALAAGRDVTFWYVLTHRDPLLDSGSLWFALVLMLFSLVFALSRALVPDRRPRTRPLDVAGLTAAVVLIAVTSFAVRLWFPARSGQVGDLHLWQWPQCAGMFALGVAAARSGWLGHVPDALRRTCRRVTLSTLALLPVLALTAGIRDVSRDAAPYLGDWRWEALAFAGIEAVLVVAGSVWLVGLAERALSAGGAHATRWARGAFGAFVIQGPVLMAVASAGRLLDAPAEIKAPLVAALSITLCFWIGGHLTSLVSASGTVPRRGGGPSLPEQATTR</sequence>
<reference evidence="3 4" key="1">
    <citation type="journal article" date="2019" name="Int. J. Syst. Evol. Microbiol.">
        <title>The Global Catalogue of Microorganisms (GCM) 10K type strain sequencing project: providing services to taxonomists for standard genome sequencing and annotation.</title>
        <authorList>
            <consortium name="The Broad Institute Genomics Platform"/>
            <consortium name="The Broad Institute Genome Sequencing Center for Infectious Disease"/>
            <person name="Wu L."/>
            <person name="Ma J."/>
        </authorList>
    </citation>
    <scope>NUCLEOTIDE SEQUENCE [LARGE SCALE GENOMIC DNA]</scope>
    <source>
        <strain evidence="3 4">JCM 11117</strain>
    </source>
</reference>
<dbReference type="PANTHER" id="PTHR36927">
    <property type="entry name" value="BLR4337 PROTEIN"/>
    <property type="match status" value="1"/>
</dbReference>
<feature type="domain" description="Acyltransferase 3" evidence="2">
    <location>
        <begin position="19"/>
        <end position="370"/>
    </location>
</feature>
<keyword evidence="3" id="KW-0012">Acyltransferase</keyword>
<dbReference type="InterPro" id="IPR050623">
    <property type="entry name" value="Glucan_succinyl_AcylTrfase"/>
</dbReference>
<evidence type="ECO:0000259" key="2">
    <source>
        <dbReference type="Pfam" id="PF01757"/>
    </source>
</evidence>
<evidence type="ECO:0000256" key="1">
    <source>
        <dbReference type="SAM" id="Phobius"/>
    </source>
</evidence>
<feature type="transmembrane region" description="Helical" evidence="1">
    <location>
        <begin position="150"/>
        <end position="171"/>
    </location>
</feature>
<keyword evidence="1" id="KW-0812">Transmembrane</keyword>
<feature type="transmembrane region" description="Helical" evidence="1">
    <location>
        <begin position="327"/>
        <end position="348"/>
    </location>
</feature>
<dbReference type="Pfam" id="PF01757">
    <property type="entry name" value="Acyl_transf_3"/>
    <property type="match status" value="1"/>
</dbReference>
<name>A0ABN1P4A3_9PSEU</name>
<feature type="transmembrane region" description="Helical" evidence="1">
    <location>
        <begin position="62"/>
        <end position="85"/>
    </location>
</feature>
<keyword evidence="4" id="KW-1185">Reference proteome</keyword>
<organism evidence="3 4">
    <name type="scientific">Pseudonocardia zijingensis</name>
    <dbReference type="NCBI Taxonomy" id="153376"/>
    <lineage>
        <taxon>Bacteria</taxon>
        <taxon>Bacillati</taxon>
        <taxon>Actinomycetota</taxon>
        <taxon>Actinomycetes</taxon>
        <taxon>Pseudonocardiales</taxon>
        <taxon>Pseudonocardiaceae</taxon>
        <taxon>Pseudonocardia</taxon>
    </lineage>
</organism>
<dbReference type="GO" id="GO:0016746">
    <property type="term" value="F:acyltransferase activity"/>
    <property type="evidence" value="ECO:0007669"/>
    <property type="project" value="UniProtKB-KW"/>
</dbReference>
<dbReference type="PANTHER" id="PTHR36927:SF4">
    <property type="entry name" value="BLR5718 PROTEIN"/>
    <property type="match status" value="1"/>
</dbReference>
<accession>A0ABN1P4A3</accession>
<gene>
    <name evidence="3" type="ORF">GCM10009559_06310</name>
</gene>
<comment type="caution">
    <text evidence="3">The sequence shown here is derived from an EMBL/GenBank/DDBJ whole genome shotgun (WGS) entry which is preliminary data.</text>
</comment>
<dbReference type="Proteomes" id="UP001499967">
    <property type="component" value="Unassembled WGS sequence"/>
</dbReference>
<feature type="transmembrane region" description="Helical" evidence="1">
    <location>
        <begin position="287"/>
        <end position="306"/>
    </location>
</feature>
<dbReference type="InterPro" id="IPR002656">
    <property type="entry name" value="Acyl_transf_3_dom"/>
</dbReference>
<feature type="transmembrane region" description="Helical" evidence="1">
    <location>
        <begin position="216"/>
        <end position="237"/>
    </location>
</feature>
<feature type="transmembrane region" description="Helical" evidence="1">
    <location>
        <begin position="354"/>
        <end position="378"/>
    </location>
</feature>
<proteinExistence type="predicted"/>
<keyword evidence="3" id="KW-0808">Transferase</keyword>
<keyword evidence="1" id="KW-0472">Membrane</keyword>
<dbReference type="EMBL" id="BAAAHP010000014">
    <property type="protein sequence ID" value="GAA0922611.1"/>
    <property type="molecule type" value="Genomic_DNA"/>
</dbReference>
<feature type="transmembrane region" description="Helical" evidence="1">
    <location>
        <begin position="249"/>
        <end position="267"/>
    </location>
</feature>
<protein>
    <submittedName>
        <fullName evidence="3">Acyltransferase</fullName>
    </submittedName>
</protein>
<evidence type="ECO:0000313" key="4">
    <source>
        <dbReference type="Proteomes" id="UP001499967"/>
    </source>
</evidence>
<feature type="transmembrane region" description="Helical" evidence="1">
    <location>
        <begin position="106"/>
        <end position="130"/>
    </location>
</feature>
<evidence type="ECO:0000313" key="3">
    <source>
        <dbReference type="EMBL" id="GAA0922611.1"/>
    </source>
</evidence>
<keyword evidence="1" id="KW-1133">Transmembrane helix</keyword>
<feature type="transmembrane region" description="Helical" evidence="1">
    <location>
        <begin position="21"/>
        <end position="42"/>
    </location>
</feature>